<dbReference type="EMBL" id="CP046441">
    <property type="protein sequence ID" value="QGT80612.1"/>
    <property type="molecule type" value="Genomic_DNA"/>
</dbReference>
<evidence type="ECO:0000256" key="1">
    <source>
        <dbReference type="SAM" id="Phobius"/>
    </source>
</evidence>
<dbReference type="RefSeq" id="WP_122431877.1">
    <property type="nucleotide sequence ID" value="NZ_CP046441.1"/>
</dbReference>
<protein>
    <submittedName>
        <fullName evidence="2">Uncharacterized protein</fullName>
    </submittedName>
</protein>
<accession>A0AAE6QD81</accession>
<dbReference type="AlphaFoldDB" id="A0AAE6QD81"/>
<keyword evidence="1" id="KW-0812">Transmembrane</keyword>
<dbReference type="Proteomes" id="UP000423413">
    <property type="component" value="Chromosome"/>
</dbReference>
<evidence type="ECO:0000313" key="2">
    <source>
        <dbReference type="EMBL" id="QGT80612.1"/>
    </source>
</evidence>
<sequence length="177" mass="20703">MSNQDHPVWDVYDLLRTARLNQLYYGRRLLVFERRNFWAEVTIACTSSTSAIAGFAFWKTTSGQPFWQFFLAVAALLAIAKPFLNYAKKIKSYEELLIAYRLIAHDLRDLRLDISQARGYQKAHQTRFKSIKDRLRNFIDKSPERVEIAKIKKLCEQQVLSELPNHQFYIPGAVTDE</sequence>
<keyword evidence="1" id="KW-0472">Membrane</keyword>
<organism evidence="2 3">
    <name type="scientific">Pseudomonas coronafaciens pv. coronafaciens</name>
    <dbReference type="NCBI Taxonomy" id="235275"/>
    <lineage>
        <taxon>Bacteria</taxon>
        <taxon>Pseudomonadati</taxon>
        <taxon>Pseudomonadota</taxon>
        <taxon>Gammaproteobacteria</taxon>
        <taxon>Pseudomonadales</taxon>
        <taxon>Pseudomonadaceae</taxon>
        <taxon>Pseudomonas</taxon>
        <taxon>Pseudomonas coronafaciens</taxon>
    </lineage>
</organism>
<keyword evidence="1" id="KW-1133">Transmembrane helix</keyword>
<feature type="transmembrane region" description="Helical" evidence="1">
    <location>
        <begin position="37"/>
        <end position="58"/>
    </location>
</feature>
<reference evidence="2 3" key="1">
    <citation type="submission" date="2019-11" db="EMBL/GenBank/DDBJ databases">
        <title>Complete genome sequence of Pseudomonas syringae pv. coronafaciens isolate B19001 originated in imported oat cereal.</title>
        <authorList>
            <person name="Kim S.M."/>
            <person name="Lee B.C."/>
            <person name="Seo S.J."/>
            <person name="Lee J.E."/>
            <person name="Choi N.J."/>
            <person name="Park J.H."/>
        </authorList>
    </citation>
    <scope>NUCLEOTIDE SEQUENCE [LARGE SCALE GENOMIC DNA]</scope>
    <source>
        <strain evidence="2 3">B19001</strain>
    </source>
</reference>
<feature type="transmembrane region" description="Helical" evidence="1">
    <location>
        <begin position="64"/>
        <end position="84"/>
    </location>
</feature>
<evidence type="ECO:0000313" key="3">
    <source>
        <dbReference type="Proteomes" id="UP000423413"/>
    </source>
</evidence>
<name>A0AAE6QD81_9PSED</name>
<gene>
    <name evidence="2" type="ORF">GMO17_05185</name>
</gene>
<proteinExistence type="predicted"/>